<feature type="domain" description="Signal transduction histidine kinase subgroup 3 dimerisation and phosphoacceptor" evidence="5">
    <location>
        <begin position="184"/>
        <end position="248"/>
    </location>
</feature>
<feature type="transmembrane region" description="Helical" evidence="4">
    <location>
        <begin position="104"/>
        <end position="133"/>
    </location>
</feature>
<evidence type="ECO:0000313" key="7">
    <source>
        <dbReference type="Proteomes" id="UP001156389"/>
    </source>
</evidence>
<dbReference type="InterPro" id="IPR011712">
    <property type="entry name" value="Sig_transdc_His_kin_sub3_dim/P"/>
</dbReference>
<feature type="transmembrane region" description="Helical" evidence="4">
    <location>
        <begin position="12"/>
        <end position="35"/>
    </location>
</feature>
<feature type="transmembrane region" description="Helical" evidence="4">
    <location>
        <begin position="79"/>
        <end position="98"/>
    </location>
</feature>
<dbReference type="RefSeq" id="WP_260220630.1">
    <property type="nucleotide sequence ID" value="NZ_JAJAGO010000013.1"/>
</dbReference>
<dbReference type="PANTHER" id="PTHR24421:SF63">
    <property type="entry name" value="SENSOR HISTIDINE KINASE DESK"/>
    <property type="match status" value="1"/>
</dbReference>
<keyword evidence="1" id="KW-0808">Transferase</keyword>
<accession>A0ABT2K0X3</accession>
<dbReference type="Proteomes" id="UP001156389">
    <property type="component" value="Unassembled WGS sequence"/>
</dbReference>
<name>A0ABT2K0X3_9ACTN</name>
<sequence length="379" mass="40554">MRSADAISRLTGSVILGIGLFVGLAVGFYGKAIWFQNEPPLAHLLLALGGTPLFFYAYYRASWDAVRGSLGRCARPISLFTCGAMAIALAVLLGGYWVNLSIPFAGLISLSLTAKLAVPLNTALLTLCSAVLLAEGAALEEVASLAMGGTGVVFLYFSVGALGAAYRNVLDTCARVTSSAVLEERTRFARDLHDIFGHSLSVITLKSELAVRLLSNEQPERARSEVESVSDLSRRSISDIREVVRGYQMTTVAGEIEGLRAALETAGVRVTVSDTSRRTLPRHVQEAFAWMLREASTNILQHSAAENCTLTLWSDECRAWLRVTNDGARRESHGGGNGLAGLEERMGAVGGKLSCGFGPEDTYCVETAVPLYLSEARSA</sequence>
<keyword evidence="7" id="KW-1185">Reference proteome</keyword>
<dbReference type="EMBL" id="JAJAGO010000013">
    <property type="protein sequence ID" value="MCT2593269.1"/>
    <property type="molecule type" value="Genomic_DNA"/>
</dbReference>
<keyword evidence="4" id="KW-0812">Transmembrane</keyword>
<keyword evidence="4" id="KW-0472">Membrane</keyword>
<feature type="transmembrane region" description="Helical" evidence="4">
    <location>
        <begin position="145"/>
        <end position="166"/>
    </location>
</feature>
<dbReference type="CDD" id="cd16917">
    <property type="entry name" value="HATPase_UhpB-NarQ-NarX-like"/>
    <property type="match status" value="1"/>
</dbReference>
<reference evidence="6 7" key="1">
    <citation type="submission" date="2021-10" db="EMBL/GenBank/DDBJ databases">
        <title>Streptomyces gossypii sp. nov., isolated from soil collected from cotton field.</title>
        <authorList>
            <person name="Ge X."/>
            <person name="Chen X."/>
            <person name="Liu W."/>
        </authorList>
    </citation>
    <scope>NUCLEOTIDE SEQUENCE [LARGE SCALE GENOMIC DNA]</scope>
    <source>
        <strain evidence="6 7">N2-109</strain>
    </source>
</reference>
<evidence type="ECO:0000256" key="4">
    <source>
        <dbReference type="SAM" id="Phobius"/>
    </source>
</evidence>
<feature type="transmembrane region" description="Helical" evidence="4">
    <location>
        <begin position="41"/>
        <end position="59"/>
    </location>
</feature>
<keyword evidence="2 6" id="KW-0418">Kinase</keyword>
<evidence type="ECO:0000313" key="6">
    <source>
        <dbReference type="EMBL" id="MCT2593269.1"/>
    </source>
</evidence>
<dbReference type="GO" id="GO:0016301">
    <property type="term" value="F:kinase activity"/>
    <property type="evidence" value="ECO:0007669"/>
    <property type="project" value="UniProtKB-KW"/>
</dbReference>
<organism evidence="6 7">
    <name type="scientific">Streptomyces gossypii</name>
    <dbReference type="NCBI Taxonomy" id="2883101"/>
    <lineage>
        <taxon>Bacteria</taxon>
        <taxon>Bacillati</taxon>
        <taxon>Actinomycetota</taxon>
        <taxon>Actinomycetes</taxon>
        <taxon>Kitasatosporales</taxon>
        <taxon>Streptomycetaceae</taxon>
        <taxon>Streptomyces</taxon>
    </lineage>
</organism>
<dbReference type="PANTHER" id="PTHR24421">
    <property type="entry name" value="NITRATE/NITRITE SENSOR PROTEIN NARX-RELATED"/>
    <property type="match status" value="1"/>
</dbReference>
<comment type="caution">
    <text evidence="6">The sequence shown here is derived from an EMBL/GenBank/DDBJ whole genome shotgun (WGS) entry which is preliminary data.</text>
</comment>
<evidence type="ECO:0000256" key="2">
    <source>
        <dbReference type="ARBA" id="ARBA00022777"/>
    </source>
</evidence>
<dbReference type="Gene3D" id="1.20.5.1930">
    <property type="match status" value="1"/>
</dbReference>
<dbReference type="Gene3D" id="3.30.565.10">
    <property type="entry name" value="Histidine kinase-like ATPase, C-terminal domain"/>
    <property type="match status" value="1"/>
</dbReference>
<dbReference type="SUPFAM" id="SSF55874">
    <property type="entry name" value="ATPase domain of HSP90 chaperone/DNA topoisomerase II/histidine kinase"/>
    <property type="match status" value="1"/>
</dbReference>
<gene>
    <name evidence="6" type="ORF">LHJ74_25755</name>
</gene>
<evidence type="ECO:0000256" key="3">
    <source>
        <dbReference type="ARBA" id="ARBA00023012"/>
    </source>
</evidence>
<dbReference type="InterPro" id="IPR050482">
    <property type="entry name" value="Sensor_HK_TwoCompSys"/>
</dbReference>
<keyword evidence="3" id="KW-0902">Two-component regulatory system</keyword>
<protein>
    <submittedName>
        <fullName evidence="6">Histidine kinase</fullName>
    </submittedName>
</protein>
<keyword evidence="4" id="KW-1133">Transmembrane helix</keyword>
<dbReference type="InterPro" id="IPR036890">
    <property type="entry name" value="HATPase_C_sf"/>
</dbReference>
<proteinExistence type="predicted"/>
<dbReference type="Pfam" id="PF07730">
    <property type="entry name" value="HisKA_3"/>
    <property type="match status" value="1"/>
</dbReference>
<evidence type="ECO:0000256" key="1">
    <source>
        <dbReference type="ARBA" id="ARBA00022679"/>
    </source>
</evidence>
<evidence type="ECO:0000259" key="5">
    <source>
        <dbReference type="Pfam" id="PF07730"/>
    </source>
</evidence>